<dbReference type="AlphaFoldDB" id="A0A158IEA7"/>
<dbReference type="InterPro" id="IPR031475">
    <property type="entry name" value="NBD_C"/>
</dbReference>
<evidence type="ECO:0000259" key="1">
    <source>
        <dbReference type="Pfam" id="PF17042"/>
    </source>
</evidence>
<dbReference type="Pfam" id="PF17042">
    <property type="entry name" value="NBD_C"/>
    <property type="match status" value="1"/>
</dbReference>
<feature type="domain" description="Four-carbon acid sugar kinase nucleotide binding" evidence="1">
    <location>
        <begin position="94"/>
        <end position="255"/>
    </location>
</feature>
<protein>
    <recommendedName>
        <fullName evidence="1">Four-carbon acid sugar kinase nucleotide binding domain-containing protein</fullName>
    </recommendedName>
</protein>
<proteinExistence type="predicted"/>
<evidence type="ECO:0000313" key="3">
    <source>
        <dbReference type="Proteomes" id="UP000054683"/>
    </source>
</evidence>
<dbReference type="Gene3D" id="3.40.980.20">
    <property type="entry name" value="Four-carbon acid sugar kinase, nucleotide binding domain"/>
    <property type="match status" value="1"/>
</dbReference>
<name>A0A158IEA7_9BURK</name>
<organism evidence="2 3">
    <name type="scientific">Caballeronia udeis</name>
    <dbReference type="NCBI Taxonomy" id="1232866"/>
    <lineage>
        <taxon>Bacteria</taxon>
        <taxon>Pseudomonadati</taxon>
        <taxon>Pseudomonadota</taxon>
        <taxon>Betaproteobacteria</taxon>
        <taxon>Burkholderiales</taxon>
        <taxon>Burkholderiaceae</taxon>
        <taxon>Caballeronia</taxon>
    </lineage>
</organism>
<accession>A0A158IEA7</accession>
<dbReference type="Proteomes" id="UP000054683">
    <property type="component" value="Unassembled WGS sequence"/>
</dbReference>
<dbReference type="EMBL" id="FCOK02000048">
    <property type="protein sequence ID" value="SAL54609.1"/>
    <property type="molecule type" value="Genomic_DNA"/>
</dbReference>
<sequence length="261" mass="27640">MQAAIDVTLTSIADMGAGRWPQHGSTVRSAHVFDTTDVDDLKSVGSWINNEADKRTVFCVGSSGVETALVECGALVSTSARHSECRLHKHNRMVVVSGSCSKTTSSQIDVAVAAGFVPVLLDVDRLMLDPEIENVIATTVRAASEAIARGNDPIIYSAKGARTDTRRGDPTELESRIGECLGEILSELLSIRQIDRAAIAGGDTSGRVTRALGAVAIKVAVHITPGAPLCELYRPGRTPLLVALKGGQMGSDDYFIKVRDA</sequence>
<dbReference type="SUPFAM" id="SSF142764">
    <property type="entry name" value="YgbK-like"/>
    <property type="match status" value="1"/>
</dbReference>
<gene>
    <name evidence="2" type="ORF">AWB69_05819</name>
</gene>
<dbReference type="InterPro" id="IPR042213">
    <property type="entry name" value="NBD_C_sf"/>
</dbReference>
<evidence type="ECO:0000313" key="2">
    <source>
        <dbReference type="EMBL" id="SAL54609.1"/>
    </source>
</evidence>
<reference evidence="2 3" key="1">
    <citation type="submission" date="2016-01" db="EMBL/GenBank/DDBJ databases">
        <authorList>
            <person name="Oliw E.H."/>
        </authorList>
    </citation>
    <scope>NUCLEOTIDE SEQUENCE [LARGE SCALE GENOMIC DNA]</scope>
    <source>
        <strain evidence="2">LMG 27134</strain>
    </source>
</reference>